<evidence type="ECO:0000256" key="1">
    <source>
        <dbReference type="SAM" id="MobiDB-lite"/>
    </source>
</evidence>
<proteinExistence type="predicted"/>
<name>A0A8S5QR87_9CAUD</name>
<evidence type="ECO:0000313" key="2">
    <source>
        <dbReference type="EMBL" id="DAE21331.1"/>
    </source>
</evidence>
<accession>A0A8S5QR87</accession>
<organism evidence="2">
    <name type="scientific">Siphoviridae sp. ctE6L85</name>
    <dbReference type="NCBI Taxonomy" id="2826202"/>
    <lineage>
        <taxon>Viruses</taxon>
        <taxon>Duplodnaviria</taxon>
        <taxon>Heunggongvirae</taxon>
        <taxon>Uroviricota</taxon>
        <taxon>Caudoviricetes</taxon>
    </lineage>
</organism>
<reference evidence="2" key="1">
    <citation type="journal article" date="2021" name="Proc. Natl. Acad. Sci. U.S.A.">
        <title>A Catalog of Tens of Thousands of Viruses from Human Metagenomes Reveals Hidden Associations with Chronic Diseases.</title>
        <authorList>
            <person name="Tisza M.J."/>
            <person name="Buck C.B."/>
        </authorList>
    </citation>
    <scope>NUCLEOTIDE SEQUENCE</scope>
    <source>
        <strain evidence="2">CtE6L85</strain>
    </source>
</reference>
<sequence>MTRNDFLNDVTEWWELLDFCSDEGCNICEDIIDSDQLDEYVEEDIRDTNYSWRDIRDSLSEIPTGYGYYRMNGSFDYDGMDENDFDSYKEDVLGWGDNNGVWEDEPDEEDDFDTDTMFNEEDSEPDEPPVEEEDFSIGELMGFCGVVLLDIRREEAAERAREDEALNQLINTNRPRILH</sequence>
<protein>
    <submittedName>
        <fullName evidence="2">Uncharacterized protein</fullName>
    </submittedName>
</protein>
<dbReference type="EMBL" id="BK015711">
    <property type="protein sequence ID" value="DAE21331.1"/>
    <property type="molecule type" value="Genomic_DNA"/>
</dbReference>
<feature type="region of interest" description="Disordered" evidence="1">
    <location>
        <begin position="103"/>
        <end position="133"/>
    </location>
</feature>